<sequence>MWRTMADCHRIQKRTIEEAKLLLLSSYSAAAAAAKPSEAARAARSAAALEAELRNWRSCLEAWIAAQRAYARALAGWALRCDGSGGAAAQSPRGERPSSAGGACLQWSRVLESVSEAQVVDGLDLFAAGMGSVIGAQRRSGEGKEDGEVDGGPWMTPEKVMEIAGRVLCAGLSVAVSSLTEFAVSSAEGYEALVKRRGEGL</sequence>
<evidence type="ECO:0000313" key="2">
    <source>
        <dbReference type="EMBL" id="KAG1364520.1"/>
    </source>
</evidence>
<feature type="domain" description="DUF632" evidence="1">
    <location>
        <begin position="1"/>
        <end position="130"/>
    </location>
</feature>
<gene>
    <name evidence="2" type="ORF">COCNU_11G013470</name>
</gene>
<reference evidence="2" key="1">
    <citation type="journal article" date="2017" name="Gigascience">
        <title>The genome draft of coconut (Cocos nucifera).</title>
        <authorList>
            <person name="Xiao Y."/>
            <person name="Xu P."/>
            <person name="Fan H."/>
            <person name="Baudouin L."/>
            <person name="Xia W."/>
            <person name="Bocs S."/>
            <person name="Xu J."/>
            <person name="Li Q."/>
            <person name="Guo A."/>
            <person name="Zhou L."/>
            <person name="Li J."/>
            <person name="Wu Y."/>
            <person name="Ma Z."/>
            <person name="Armero A."/>
            <person name="Issali A.E."/>
            <person name="Liu N."/>
            <person name="Peng M."/>
            <person name="Yang Y."/>
        </authorList>
    </citation>
    <scope>NUCLEOTIDE SEQUENCE</scope>
    <source>
        <tissue evidence="2">Spear leaf of Hainan Tall coconut</tissue>
    </source>
</reference>
<dbReference type="AlphaFoldDB" id="A0A8K0NAP8"/>
<dbReference type="EMBL" id="CM017882">
    <property type="protein sequence ID" value="KAG1364520.1"/>
    <property type="molecule type" value="Genomic_DNA"/>
</dbReference>
<reference evidence="2" key="2">
    <citation type="submission" date="2019-07" db="EMBL/GenBank/DDBJ databases">
        <authorList>
            <person name="Yang Y."/>
            <person name="Bocs S."/>
            <person name="Baudouin L."/>
        </authorList>
    </citation>
    <scope>NUCLEOTIDE SEQUENCE</scope>
    <source>
        <tissue evidence="2">Spear leaf of Hainan Tall coconut</tissue>
    </source>
</reference>
<accession>A0A8K0NAP8</accession>
<keyword evidence="3" id="KW-1185">Reference proteome</keyword>
<dbReference type="InterPro" id="IPR006867">
    <property type="entry name" value="DUF632"/>
</dbReference>
<name>A0A8K0NAP8_COCNU</name>
<dbReference type="PANTHER" id="PTHR21450:SF3">
    <property type="entry name" value="DUF630 FAMILY PROTEIN (DUF630 AND DUF632)"/>
    <property type="match status" value="1"/>
</dbReference>
<protein>
    <submittedName>
        <fullName evidence="2">Putative nitrate regulatory gene2 protein</fullName>
    </submittedName>
</protein>
<proteinExistence type="predicted"/>
<organism evidence="2 3">
    <name type="scientific">Cocos nucifera</name>
    <name type="common">Coconut palm</name>
    <dbReference type="NCBI Taxonomy" id="13894"/>
    <lineage>
        <taxon>Eukaryota</taxon>
        <taxon>Viridiplantae</taxon>
        <taxon>Streptophyta</taxon>
        <taxon>Embryophyta</taxon>
        <taxon>Tracheophyta</taxon>
        <taxon>Spermatophyta</taxon>
        <taxon>Magnoliopsida</taxon>
        <taxon>Liliopsida</taxon>
        <taxon>Arecaceae</taxon>
        <taxon>Arecoideae</taxon>
        <taxon>Cocoseae</taxon>
        <taxon>Attaleinae</taxon>
        <taxon>Cocos</taxon>
    </lineage>
</organism>
<dbReference type="PANTHER" id="PTHR21450">
    <property type="entry name" value="PROTEIN ALTERED PHOSPHATE STARVATION RESPONSE 1"/>
    <property type="match status" value="1"/>
</dbReference>
<dbReference type="OrthoDB" id="1738193at2759"/>
<dbReference type="Proteomes" id="UP000797356">
    <property type="component" value="Chromosome 11"/>
</dbReference>
<evidence type="ECO:0000259" key="1">
    <source>
        <dbReference type="Pfam" id="PF04782"/>
    </source>
</evidence>
<evidence type="ECO:0000313" key="3">
    <source>
        <dbReference type="Proteomes" id="UP000797356"/>
    </source>
</evidence>
<dbReference type="Pfam" id="PF04782">
    <property type="entry name" value="DUF632"/>
    <property type="match status" value="1"/>
</dbReference>
<comment type="caution">
    <text evidence="2">The sequence shown here is derived from an EMBL/GenBank/DDBJ whole genome shotgun (WGS) entry which is preliminary data.</text>
</comment>